<evidence type="ECO:0000259" key="1">
    <source>
        <dbReference type="Pfam" id="PF13274"/>
    </source>
</evidence>
<gene>
    <name evidence="2" type="ORF">EZS27_018119</name>
</gene>
<sequence length="155" mass="18214">MKCYSANQISDWILSRYNLEAGDSITPLKLQKLLYYCQAWHYTIFNTPLFKDSIEAWTHGPVVPSQFKRFAHLRMCDNILANPIQIEKVNLEKDTEELLIEVMNIYGQHTAYYLEKLTHTERPWKETRGDLDYAVASNKVITPDLMKEYYSSVNK</sequence>
<organism evidence="2">
    <name type="scientific">termite gut metagenome</name>
    <dbReference type="NCBI Taxonomy" id="433724"/>
    <lineage>
        <taxon>unclassified sequences</taxon>
        <taxon>metagenomes</taxon>
        <taxon>organismal metagenomes</taxon>
    </lineage>
</organism>
<accession>A0A5J4RIN5</accession>
<comment type="caution">
    <text evidence="2">The sequence shown here is derived from an EMBL/GenBank/DDBJ whole genome shotgun (WGS) entry which is preliminary data.</text>
</comment>
<dbReference type="AlphaFoldDB" id="A0A5J4RIN5"/>
<reference evidence="2" key="1">
    <citation type="submission" date="2019-03" db="EMBL/GenBank/DDBJ databases">
        <title>Single cell metagenomics reveals metabolic interactions within the superorganism composed of flagellate Streblomastix strix and complex community of Bacteroidetes bacteria on its surface.</title>
        <authorList>
            <person name="Treitli S.C."/>
            <person name="Kolisko M."/>
            <person name="Husnik F."/>
            <person name="Keeling P."/>
            <person name="Hampl V."/>
        </authorList>
    </citation>
    <scope>NUCLEOTIDE SEQUENCE</scope>
    <source>
        <strain evidence="2">STM</strain>
    </source>
</reference>
<protein>
    <recommendedName>
        <fullName evidence="1">Antitoxin SocA-like Panacea domain-containing protein</fullName>
    </recommendedName>
</protein>
<evidence type="ECO:0000313" key="2">
    <source>
        <dbReference type="EMBL" id="KAA6333472.1"/>
    </source>
</evidence>
<proteinExistence type="predicted"/>
<feature type="domain" description="Antitoxin SocA-like Panacea" evidence="1">
    <location>
        <begin position="30"/>
        <end position="125"/>
    </location>
</feature>
<dbReference type="EMBL" id="SNRY01001110">
    <property type="protein sequence ID" value="KAA6333472.1"/>
    <property type="molecule type" value="Genomic_DNA"/>
</dbReference>
<name>A0A5J4RIN5_9ZZZZ</name>
<dbReference type="Pfam" id="PF13274">
    <property type="entry name" value="SocA_Panacea"/>
    <property type="match status" value="1"/>
</dbReference>
<dbReference type="InterPro" id="IPR025272">
    <property type="entry name" value="SocA_Panacea"/>
</dbReference>